<feature type="transmembrane region" description="Helical" evidence="15">
    <location>
        <begin position="142"/>
        <end position="161"/>
    </location>
</feature>
<evidence type="ECO:0000256" key="12">
    <source>
        <dbReference type="PROSITE-ProRule" id="PRU00205"/>
    </source>
</evidence>
<dbReference type="Pfam" id="PF03798">
    <property type="entry name" value="TRAM_LAG1_CLN8"/>
    <property type="match status" value="1"/>
</dbReference>
<evidence type="ECO:0000256" key="10">
    <source>
        <dbReference type="ARBA" id="ARBA00049036"/>
    </source>
</evidence>
<feature type="compositionally biased region" description="Basic and acidic residues" evidence="14">
    <location>
        <begin position="340"/>
        <end position="359"/>
    </location>
</feature>
<feature type="DNA-binding region" description="Homeobox" evidence="11">
    <location>
        <begin position="89"/>
        <end position="131"/>
    </location>
</feature>
<dbReference type="Proteomes" id="UP000225706">
    <property type="component" value="Unassembled WGS sequence"/>
</dbReference>
<sequence>MADQLQALRAWFWDSDFWLPENSTWESLDQAKSQKWVQNGDLFLCVPIAVVLIALRFLFERFIATPLMGYLGVTEKPIVFVENTFCEKVYQTISKCPNAERVEGLSKQLGWTTREVKRWFKNRRQQSKPSIMRKATESSWRFVFYLATSIYGAVVLSKEPWLWDLRLCFVGHGKQPLTDEIFFYYVVEIAFYISLLISFFVDVKRKDFWQMAIHHVVTIMLTTFSYTAGFFRIGSVIMLLHDLADIFLESAKVFNYAKWEATTNLIFVLFAVSFNVTRLVYYPFWVLHVVYYCQEYCGPFKAWSWFFGLLSCLQVLHVIWSYKVAEVAVQFIIKGTVEKDTRSDDEQSGPEEERLDMNHADGNMVDNKKKH</sequence>
<evidence type="ECO:0000256" key="7">
    <source>
        <dbReference type="ARBA" id="ARBA00022989"/>
    </source>
</evidence>
<dbReference type="PIRSF" id="PIRSF005225">
    <property type="entry name" value="LAG1_LAC1"/>
    <property type="match status" value="1"/>
</dbReference>
<feature type="transmembrane region" description="Helical" evidence="15">
    <location>
        <begin position="41"/>
        <end position="59"/>
    </location>
</feature>
<keyword evidence="5 12" id="KW-0812">Transmembrane</keyword>
<evidence type="ECO:0000259" key="16">
    <source>
        <dbReference type="PROSITE" id="PS50071"/>
    </source>
</evidence>
<reference evidence="19" key="1">
    <citation type="journal article" date="2017" name="bioRxiv">
        <title>Comparative analysis of the genomes of Stylophora pistillata and Acropora digitifera provides evidence for extensive differences between species of corals.</title>
        <authorList>
            <person name="Voolstra C.R."/>
            <person name="Li Y."/>
            <person name="Liew Y.J."/>
            <person name="Baumgarten S."/>
            <person name="Zoccola D."/>
            <person name="Flot J.-F."/>
            <person name="Tambutte S."/>
            <person name="Allemand D."/>
            <person name="Aranda M."/>
        </authorList>
    </citation>
    <scope>NUCLEOTIDE SEQUENCE [LARGE SCALE GENOMIC DNA]</scope>
</reference>
<evidence type="ECO:0000256" key="5">
    <source>
        <dbReference type="ARBA" id="ARBA00022692"/>
    </source>
</evidence>
<dbReference type="Pfam" id="PF00046">
    <property type="entry name" value="Homeodomain"/>
    <property type="match status" value="1"/>
</dbReference>
<keyword evidence="11 13" id="KW-0539">Nucleus</keyword>
<feature type="domain" description="Homeobox" evidence="16">
    <location>
        <begin position="87"/>
        <end position="130"/>
    </location>
</feature>
<evidence type="ECO:0000256" key="2">
    <source>
        <dbReference type="ARBA" id="ARBA00004760"/>
    </source>
</evidence>
<dbReference type="InterPro" id="IPR001356">
    <property type="entry name" value="HD"/>
</dbReference>
<dbReference type="GO" id="GO:0005789">
    <property type="term" value="C:endoplasmic reticulum membrane"/>
    <property type="evidence" value="ECO:0007669"/>
    <property type="project" value="UniProtKB-SubCell"/>
</dbReference>
<feature type="transmembrane region" description="Helical" evidence="15">
    <location>
        <begin position="213"/>
        <end position="241"/>
    </location>
</feature>
<keyword evidence="6" id="KW-0256">Endoplasmic reticulum</keyword>
<dbReference type="GO" id="GO:0046513">
    <property type="term" value="P:ceramide biosynthetic process"/>
    <property type="evidence" value="ECO:0007669"/>
    <property type="project" value="InterPro"/>
</dbReference>
<evidence type="ECO:0000256" key="11">
    <source>
        <dbReference type="PROSITE-ProRule" id="PRU00108"/>
    </source>
</evidence>
<comment type="pathway">
    <text evidence="2">Lipid metabolism; sphingolipid metabolism.</text>
</comment>
<gene>
    <name evidence="18" type="primary">CERS6</name>
    <name evidence="18" type="ORF">AWC38_SpisGene6832</name>
</gene>
<evidence type="ECO:0000313" key="18">
    <source>
        <dbReference type="EMBL" id="PFX28436.1"/>
    </source>
</evidence>
<evidence type="ECO:0000256" key="9">
    <source>
        <dbReference type="ARBA" id="ARBA00023136"/>
    </source>
</evidence>
<keyword evidence="11 13" id="KW-0371">Homeobox</keyword>
<dbReference type="Gene3D" id="1.10.10.60">
    <property type="entry name" value="Homeodomain-like"/>
    <property type="match status" value="1"/>
</dbReference>
<dbReference type="SUPFAM" id="SSF46689">
    <property type="entry name" value="Homeodomain-like"/>
    <property type="match status" value="1"/>
</dbReference>
<comment type="subcellular location">
    <subcellularLocation>
        <location evidence="1">Endoplasmic reticulum membrane</location>
        <topology evidence="1">Multi-pass membrane protein</topology>
    </subcellularLocation>
    <subcellularLocation>
        <location evidence="11 13">Nucleus</location>
    </subcellularLocation>
</comment>
<dbReference type="OrthoDB" id="537032at2759"/>
<evidence type="ECO:0000256" key="14">
    <source>
        <dbReference type="SAM" id="MobiDB-lite"/>
    </source>
</evidence>
<dbReference type="UniPathway" id="UPA00222"/>
<feature type="domain" description="TLC" evidence="17">
    <location>
        <begin position="133"/>
        <end position="333"/>
    </location>
</feature>
<evidence type="ECO:0000256" key="15">
    <source>
        <dbReference type="SAM" id="Phobius"/>
    </source>
</evidence>
<dbReference type="InterPro" id="IPR006634">
    <property type="entry name" value="TLC-dom"/>
</dbReference>
<dbReference type="EMBL" id="LSMT01000083">
    <property type="protein sequence ID" value="PFX28436.1"/>
    <property type="molecule type" value="Genomic_DNA"/>
</dbReference>
<feature type="transmembrane region" description="Helical" evidence="15">
    <location>
        <begin position="261"/>
        <end position="281"/>
    </location>
</feature>
<dbReference type="SMART" id="SM00389">
    <property type="entry name" value="HOX"/>
    <property type="match status" value="1"/>
</dbReference>
<feature type="transmembrane region" description="Helical" evidence="15">
    <location>
        <begin position="302"/>
        <end position="322"/>
    </location>
</feature>
<evidence type="ECO:0000256" key="13">
    <source>
        <dbReference type="RuleBase" id="RU000682"/>
    </source>
</evidence>
<evidence type="ECO:0000256" key="3">
    <source>
        <dbReference type="ARBA" id="ARBA00004991"/>
    </source>
</evidence>
<keyword evidence="4" id="KW-0808">Transferase</keyword>
<feature type="transmembrane region" description="Helical" evidence="15">
    <location>
        <begin position="181"/>
        <end position="201"/>
    </location>
</feature>
<dbReference type="SMART" id="SM00724">
    <property type="entry name" value="TLC"/>
    <property type="match status" value="1"/>
</dbReference>
<dbReference type="FunFam" id="1.10.10.60:FF:000020">
    <property type="entry name" value="Ceramide synthase 5"/>
    <property type="match status" value="1"/>
</dbReference>
<keyword evidence="9 12" id="KW-0472">Membrane</keyword>
<comment type="catalytic activity">
    <reaction evidence="10">
        <text>sphinganine + octadecanoyl-CoA = N-(octadecanoyl)-sphinganine + CoA + H(+)</text>
        <dbReference type="Rhea" id="RHEA:36547"/>
        <dbReference type="ChEBI" id="CHEBI:15378"/>
        <dbReference type="ChEBI" id="CHEBI:57287"/>
        <dbReference type="ChEBI" id="CHEBI:57394"/>
        <dbReference type="ChEBI" id="CHEBI:57817"/>
        <dbReference type="ChEBI" id="CHEBI:67033"/>
    </reaction>
    <physiologicalReaction direction="left-to-right" evidence="10">
        <dbReference type="Rhea" id="RHEA:36548"/>
    </physiologicalReaction>
</comment>
<keyword evidence="7 15" id="KW-1133">Transmembrane helix</keyword>
<evidence type="ECO:0000256" key="1">
    <source>
        <dbReference type="ARBA" id="ARBA00004477"/>
    </source>
</evidence>
<evidence type="ECO:0000256" key="4">
    <source>
        <dbReference type="ARBA" id="ARBA00022679"/>
    </source>
</evidence>
<dbReference type="PROSITE" id="PS50922">
    <property type="entry name" value="TLC"/>
    <property type="match status" value="1"/>
</dbReference>
<keyword evidence="8" id="KW-0443">Lipid metabolism</keyword>
<evidence type="ECO:0000259" key="17">
    <source>
        <dbReference type="PROSITE" id="PS50922"/>
    </source>
</evidence>
<name>A0A2B4SGF6_STYPI</name>
<evidence type="ECO:0000313" key="19">
    <source>
        <dbReference type="Proteomes" id="UP000225706"/>
    </source>
</evidence>
<dbReference type="GO" id="GO:0005634">
    <property type="term" value="C:nucleus"/>
    <property type="evidence" value="ECO:0007669"/>
    <property type="project" value="UniProtKB-SubCell"/>
</dbReference>
<dbReference type="PANTHER" id="PTHR12560:SF0">
    <property type="entry name" value="LD18904P"/>
    <property type="match status" value="1"/>
</dbReference>
<feature type="region of interest" description="Disordered" evidence="14">
    <location>
        <begin position="340"/>
        <end position="371"/>
    </location>
</feature>
<evidence type="ECO:0000256" key="6">
    <source>
        <dbReference type="ARBA" id="ARBA00022824"/>
    </source>
</evidence>
<organism evidence="18 19">
    <name type="scientific">Stylophora pistillata</name>
    <name type="common">Smooth cauliflower coral</name>
    <dbReference type="NCBI Taxonomy" id="50429"/>
    <lineage>
        <taxon>Eukaryota</taxon>
        <taxon>Metazoa</taxon>
        <taxon>Cnidaria</taxon>
        <taxon>Anthozoa</taxon>
        <taxon>Hexacorallia</taxon>
        <taxon>Scleractinia</taxon>
        <taxon>Astrocoeniina</taxon>
        <taxon>Pocilloporidae</taxon>
        <taxon>Stylophora</taxon>
    </lineage>
</organism>
<dbReference type="AlphaFoldDB" id="A0A2B4SGF6"/>
<dbReference type="CDD" id="cd00086">
    <property type="entry name" value="homeodomain"/>
    <property type="match status" value="1"/>
</dbReference>
<dbReference type="GO" id="GO:0003677">
    <property type="term" value="F:DNA binding"/>
    <property type="evidence" value="ECO:0007669"/>
    <property type="project" value="UniProtKB-UniRule"/>
</dbReference>
<comment type="caution">
    <text evidence="18">The sequence shown here is derived from an EMBL/GenBank/DDBJ whole genome shotgun (WGS) entry which is preliminary data.</text>
</comment>
<dbReference type="PROSITE" id="PS50071">
    <property type="entry name" value="HOMEOBOX_2"/>
    <property type="match status" value="1"/>
</dbReference>
<dbReference type="STRING" id="50429.A0A2B4SGF6"/>
<dbReference type="InterPro" id="IPR016439">
    <property type="entry name" value="Lag1/Lac1-like"/>
</dbReference>
<dbReference type="PANTHER" id="PTHR12560">
    <property type="entry name" value="LONGEVITY ASSURANCE FACTOR 1 LAG1"/>
    <property type="match status" value="1"/>
</dbReference>
<accession>A0A2B4SGF6</accession>
<proteinExistence type="predicted"/>
<protein>
    <submittedName>
        <fullName evidence="18">Ceramide synthase 6</fullName>
    </submittedName>
</protein>
<keyword evidence="11 13" id="KW-0238">DNA-binding</keyword>
<dbReference type="InterPro" id="IPR009057">
    <property type="entry name" value="Homeodomain-like_sf"/>
</dbReference>
<comment type="pathway">
    <text evidence="3">Sphingolipid metabolism.</text>
</comment>
<evidence type="ECO:0000256" key="8">
    <source>
        <dbReference type="ARBA" id="ARBA00023098"/>
    </source>
</evidence>
<dbReference type="GO" id="GO:0050291">
    <property type="term" value="F:sphingosine N-acyltransferase activity"/>
    <property type="evidence" value="ECO:0007669"/>
    <property type="project" value="InterPro"/>
</dbReference>
<keyword evidence="19" id="KW-1185">Reference proteome</keyword>